<dbReference type="Proteomes" id="UP000821866">
    <property type="component" value="Chromosome 2"/>
</dbReference>
<sequence length="243" mass="26322">MRRVRCRARLCQRHSSQLKFSALRNQLTLTVACTFFATDSEPALSVQPVIRSRCPMVLFHVVARPLGSLRVRSGAPGEGVLARGLPGEERARVLRARACCGPGPRDEWPARSRRAKSGAALLARSPAATMTARLRPRGEIFFGRAVCRDLSVEREDCAKSLPASGTASERDSYFEFRGCAFLVRDGCEPREAAVAGPAAARASLLPPELIYGNADRFGRSQTRNACAAASDAASVPRSLLRKV</sequence>
<comment type="caution">
    <text evidence="1">The sequence shown here is derived from an EMBL/GenBank/DDBJ whole genome shotgun (WGS) entry which is preliminary data.</text>
</comment>
<dbReference type="EMBL" id="JABSTU010000004">
    <property type="protein sequence ID" value="KAH8034443.1"/>
    <property type="molecule type" value="Genomic_DNA"/>
</dbReference>
<evidence type="ECO:0000313" key="2">
    <source>
        <dbReference type="Proteomes" id="UP000821866"/>
    </source>
</evidence>
<protein>
    <submittedName>
        <fullName evidence="1">Uncharacterized protein</fullName>
    </submittedName>
</protein>
<evidence type="ECO:0000313" key="1">
    <source>
        <dbReference type="EMBL" id="KAH8034443.1"/>
    </source>
</evidence>
<organism evidence="1 2">
    <name type="scientific">Rhipicephalus microplus</name>
    <name type="common">Cattle tick</name>
    <name type="synonym">Boophilus microplus</name>
    <dbReference type="NCBI Taxonomy" id="6941"/>
    <lineage>
        <taxon>Eukaryota</taxon>
        <taxon>Metazoa</taxon>
        <taxon>Ecdysozoa</taxon>
        <taxon>Arthropoda</taxon>
        <taxon>Chelicerata</taxon>
        <taxon>Arachnida</taxon>
        <taxon>Acari</taxon>
        <taxon>Parasitiformes</taxon>
        <taxon>Ixodida</taxon>
        <taxon>Ixodoidea</taxon>
        <taxon>Ixodidae</taxon>
        <taxon>Rhipicephalinae</taxon>
        <taxon>Rhipicephalus</taxon>
        <taxon>Boophilus</taxon>
    </lineage>
</organism>
<gene>
    <name evidence="1" type="ORF">HPB51_024266</name>
</gene>
<accession>A0A9J6EJ04</accession>
<dbReference type="AlphaFoldDB" id="A0A9J6EJ04"/>
<reference evidence="1" key="2">
    <citation type="submission" date="2021-09" db="EMBL/GenBank/DDBJ databases">
        <authorList>
            <person name="Jia N."/>
            <person name="Wang J."/>
            <person name="Shi W."/>
            <person name="Du L."/>
            <person name="Sun Y."/>
            <person name="Zhan W."/>
            <person name="Jiang J."/>
            <person name="Wang Q."/>
            <person name="Zhang B."/>
            <person name="Ji P."/>
            <person name="Sakyi L.B."/>
            <person name="Cui X."/>
            <person name="Yuan T."/>
            <person name="Jiang B."/>
            <person name="Yang W."/>
            <person name="Lam T.T.-Y."/>
            <person name="Chang Q."/>
            <person name="Ding S."/>
            <person name="Wang X."/>
            <person name="Zhu J."/>
            <person name="Ruan X."/>
            <person name="Zhao L."/>
            <person name="Wei J."/>
            <person name="Que T."/>
            <person name="Du C."/>
            <person name="Cheng J."/>
            <person name="Dai P."/>
            <person name="Han X."/>
            <person name="Huang E."/>
            <person name="Gao Y."/>
            <person name="Liu J."/>
            <person name="Shao H."/>
            <person name="Ye R."/>
            <person name="Li L."/>
            <person name="Wei W."/>
            <person name="Wang X."/>
            <person name="Wang C."/>
            <person name="Huo Q."/>
            <person name="Li W."/>
            <person name="Guo W."/>
            <person name="Chen H."/>
            <person name="Chen S."/>
            <person name="Zhou L."/>
            <person name="Zhou L."/>
            <person name="Ni X."/>
            <person name="Tian J."/>
            <person name="Zhou Y."/>
            <person name="Sheng Y."/>
            <person name="Liu T."/>
            <person name="Pan Y."/>
            <person name="Xia L."/>
            <person name="Li J."/>
            <person name="Zhao F."/>
            <person name="Cao W."/>
        </authorList>
    </citation>
    <scope>NUCLEOTIDE SEQUENCE</scope>
    <source>
        <strain evidence="1">Rmic-2018</strain>
        <tissue evidence="1">Larvae</tissue>
    </source>
</reference>
<keyword evidence="2" id="KW-1185">Reference proteome</keyword>
<reference evidence="1" key="1">
    <citation type="journal article" date="2020" name="Cell">
        <title>Large-Scale Comparative Analyses of Tick Genomes Elucidate Their Genetic Diversity and Vector Capacities.</title>
        <authorList>
            <consortium name="Tick Genome and Microbiome Consortium (TIGMIC)"/>
            <person name="Jia N."/>
            <person name="Wang J."/>
            <person name="Shi W."/>
            <person name="Du L."/>
            <person name="Sun Y."/>
            <person name="Zhan W."/>
            <person name="Jiang J.F."/>
            <person name="Wang Q."/>
            <person name="Zhang B."/>
            <person name="Ji P."/>
            <person name="Bell-Sakyi L."/>
            <person name="Cui X.M."/>
            <person name="Yuan T.T."/>
            <person name="Jiang B.G."/>
            <person name="Yang W.F."/>
            <person name="Lam T.T."/>
            <person name="Chang Q.C."/>
            <person name="Ding S.J."/>
            <person name="Wang X.J."/>
            <person name="Zhu J.G."/>
            <person name="Ruan X.D."/>
            <person name="Zhao L."/>
            <person name="Wei J.T."/>
            <person name="Ye R.Z."/>
            <person name="Que T.C."/>
            <person name="Du C.H."/>
            <person name="Zhou Y.H."/>
            <person name="Cheng J.X."/>
            <person name="Dai P.F."/>
            <person name="Guo W.B."/>
            <person name="Han X.H."/>
            <person name="Huang E.J."/>
            <person name="Li L.F."/>
            <person name="Wei W."/>
            <person name="Gao Y.C."/>
            <person name="Liu J.Z."/>
            <person name="Shao H.Z."/>
            <person name="Wang X."/>
            <person name="Wang C.C."/>
            <person name="Yang T.C."/>
            <person name="Huo Q.B."/>
            <person name="Li W."/>
            <person name="Chen H.Y."/>
            <person name="Chen S.E."/>
            <person name="Zhou L.G."/>
            <person name="Ni X.B."/>
            <person name="Tian J.H."/>
            <person name="Sheng Y."/>
            <person name="Liu T."/>
            <person name="Pan Y.S."/>
            <person name="Xia L.Y."/>
            <person name="Li J."/>
            <person name="Zhao F."/>
            <person name="Cao W.C."/>
        </authorList>
    </citation>
    <scope>NUCLEOTIDE SEQUENCE</scope>
    <source>
        <strain evidence="1">Rmic-2018</strain>
    </source>
</reference>
<name>A0A9J6EJ04_RHIMP</name>
<proteinExistence type="predicted"/>